<dbReference type="STRING" id="426702.SAMN04488099_106119"/>
<dbReference type="Proteomes" id="UP000199081">
    <property type="component" value="Unassembled WGS sequence"/>
</dbReference>
<dbReference type="InterPro" id="IPR009921">
    <property type="entry name" value="YehS-like"/>
</dbReference>
<evidence type="ECO:0000313" key="1">
    <source>
        <dbReference type="EMBL" id="SEK79995.1"/>
    </source>
</evidence>
<dbReference type="AlphaFoldDB" id="A0A1H7K284"/>
<proteinExistence type="predicted"/>
<dbReference type="RefSeq" id="WP_091480573.1">
    <property type="nucleotide sequence ID" value="NZ_BJYC01000008.1"/>
</dbReference>
<dbReference type="EMBL" id="FNZU01000006">
    <property type="protein sequence ID" value="SEK79995.1"/>
    <property type="molecule type" value="Genomic_DNA"/>
</dbReference>
<evidence type="ECO:0000313" key="2">
    <source>
        <dbReference type="Proteomes" id="UP000199081"/>
    </source>
</evidence>
<gene>
    <name evidence="1" type="ORF">SAMN04488099_106119</name>
</gene>
<reference evidence="2" key="1">
    <citation type="submission" date="2016-10" db="EMBL/GenBank/DDBJ databases">
        <authorList>
            <person name="Varghese N."/>
            <person name="Submissions S."/>
        </authorList>
    </citation>
    <scope>NUCLEOTIDE SEQUENCE [LARGE SCALE GENOMIC DNA]</scope>
    <source>
        <strain evidence="2">DSM 19183</strain>
    </source>
</reference>
<name>A0A1H7K284_9LACT</name>
<dbReference type="Pfam" id="PF07308">
    <property type="entry name" value="DUF1456"/>
    <property type="match status" value="2"/>
</dbReference>
<sequence length="179" mass="20523">MNNNDRLLRLRYALDSKDEETQEIFKLGQYDLSLEDVRLLLKKVESSEAPTDEEDDFTENTYAKACSNQLFESFLNGLIVFKRGQQVTATGEPVKQTRLIKHDKDVNNVLIKKVKIALTLTSDDILDILDDTGVHISNSELSAVLRKEGHRNYKECGDRYARNFLKGLAMHFRDENPSN</sequence>
<keyword evidence="2" id="KW-1185">Reference proteome</keyword>
<organism evidence="1 2">
    <name type="scientific">Alkalibacterium pelagium</name>
    <dbReference type="NCBI Taxonomy" id="426702"/>
    <lineage>
        <taxon>Bacteria</taxon>
        <taxon>Bacillati</taxon>
        <taxon>Bacillota</taxon>
        <taxon>Bacilli</taxon>
        <taxon>Lactobacillales</taxon>
        <taxon>Carnobacteriaceae</taxon>
        <taxon>Alkalibacterium</taxon>
    </lineage>
</organism>
<dbReference type="OrthoDB" id="9788465at2"/>
<dbReference type="PANTHER" id="PTHR37805">
    <property type="entry name" value="CYTOPLASMIC PROTEIN-RELATED"/>
    <property type="match status" value="1"/>
</dbReference>
<dbReference type="PANTHER" id="PTHR37805:SF1">
    <property type="entry name" value="CYTOPLASMIC PROTEIN"/>
    <property type="match status" value="1"/>
</dbReference>
<protein>
    <submittedName>
        <fullName evidence="1">Uncharacterized conserved protein YehS, DUF1456 family</fullName>
    </submittedName>
</protein>
<accession>A0A1H7K284</accession>